<keyword evidence="16" id="KW-0597">Phosphoprotein</keyword>
<dbReference type="RefSeq" id="YP_009272551.1">
    <property type="nucleotide sequence ID" value="NC_030792.1"/>
</dbReference>
<dbReference type="GO" id="GO:0019076">
    <property type="term" value="P:viral release from host cell"/>
    <property type="evidence" value="ECO:0007669"/>
    <property type="project" value="UniProtKB-UniRule"/>
</dbReference>
<dbReference type="Proteomes" id="UP000138550">
    <property type="component" value="Segment"/>
</dbReference>
<feature type="site" description="Cleavage; by viral protease" evidence="16">
    <location>
        <begin position="33"/>
        <end position="34"/>
    </location>
</feature>
<comment type="subcellular location">
    <molecule>Pre-protein VI</molecule>
    <subcellularLocation>
        <location evidence="16">Host nucleus</location>
    </subcellularLocation>
    <subcellularLocation>
        <location evidence="16">Host cytoplasm</location>
    </subcellularLocation>
    <text evidence="16">Shuttles between host cytoplasm and nucleus.</text>
</comment>
<dbReference type="HAMAP" id="MF_04048">
    <property type="entry name" value="ADV_CAP6"/>
    <property type="match status" value="1"/>
</dbReference>
<gene>
    <name evidence="17" type="primary">pVI</name>
    <name evidence="16" type="synonym">L3</name>
</gene>
<keyword evidence="11 16" id="KW-1174">Viral penetration via lysis of host organellar membrane</keyword>
<feature type="region of interest" description="Interaction with hexon protein" evidence="16">
    <location>
        <begin position="48"/>
        <end position="74"/>
    </location>
</feature>
<feature type="short sequence motif" description="Nuclear export signal" evidence="16">
    <location>
        <begin position="226"/>
        <end position="237"/>
    </location>
</feature>
<evidence type="ECO:0000256" key="16">
    <source>
        <dbReference type="HAMAP-Rule" id="MF_04048"/>
    </source>
</evidence>
<feature type="chain" id="PRO_5044511270" description="Protease cofactor" evidence="16">
    <location>
        <begin position="235"/>
        <end position="245"/>
    </location>
</feature>
<keyword evidence="14 16" id="KW-1035">Host cytoplasm</keyword>
<feature type="region of interest" description="Interaction with hexon protein" evidence="16">
    <location>
        <begin position="228"/>
        <end position="234"/>
    </location>
</feature>
<comment type="PTM">
    <text evidence="16">Protease cofactor: Contains the major nuclear import and export signals. Proteolytically removed during virion maturation. The processing of the C-terminus turns the precursor into a mature viral structural protein and abrogates its ability to promote hexon import and act as a potential chaperone protein.</text>
</comment>
<evidence type="ECO:0000256" key="13">
    <source>
        <dbReference type="ARBA" id="ARBA00023157"/>
    </source>
</evidence>
<dbReference type="GO" id="GO:0042025">
    <property type="term" value="C:host cell nucleus"/>
    <property type="evidence" value="ECO:0007669"/>
    <property type="project" value="UniProtKB-SubCell"/>
</dbReference>
<dbReference type="OrthoDB" id="13512at10239"/>
<comment type="miscellaneous">
    <text evidence="16">All late proteins expressed from the major late promoter are produced by alternative splicing and alternative polyadenylation of the same gene giving rise to non-overlapping ORFs. A leader sequence is present in the N-terminus of all these mRNAs and is recognized by the viral shutoff protein to provide expression although conventional translation via ribosome scanning from the cap has been shut off in the host cell.</text>
</comment>
<dbReference type="KEGG" id="vg:28544337"/>
<evidence type="ECO:0000256" key="7">
    <source>
        <dbReference type="ARBA" id="ARBA00022844"/>
    </source>
</evidence>
<proteinExistence type="evidence at transcript level"/>
<feature type="short sequence motif" description="Nuclear localization signal" evidence="16">
    <location>
        <begin position="240"/>
        <end position="243"/>
    </location>
</feature>
<name>G5CZ85_ADEE1</name>
<evidence type="ECO:0000256" key="1">
    <source>
        <dbReference type="ARBA" id="ARBA00022561"/>
    </source>
</evidence>
<comment type="caution">
    <text evidence="16">Lacks conserved residue(s) required for the propagation of feature annotation.</text>
</comment>
<feature type="chain" id="PRO_5044511268" description="Pre-protein VI" evidence="16">
    <location>
        <begin position="1"/>
        <end position="246"/>
    </location>
</feature>
<reference evidence="18 20" key="3">
    <citation type="submission" date="2015-11" db="EMBL/GenBank/DDBJ databases">
        <title>Next-gen sequencing and molecular characterization of equine adenovirus serotype 1 isolated from healthy equines in India.</title>
        <authorList>
            <person name="Appaiahgari M.B."/>
            <person name="Gulati B.R."/>
            <person name="Singh A."/>
            <person name="Kathaperumal K."/>
            <person name="Vrati S."/>
        </authorList>
    </citation>
    <scope>NUCLEOTIDE SEQUENCE [LARGE SCALE GENOMIC DNA]</scope>
    <source>
        <strain evidence="18">H9NS</strain>
    </source>
</reference>
<feature type="short sequence motif" description="Nuclear export signal" evidence="16">
    <location>
        <begin position="67"/>
        <end position="76"/>
    </location>
</feature>
<sequence length="246" mass="26540">MDAVNFSVLAPRFGGNPMMSEWAGIGTSNMNGGAFNWGGIWSGIRNFGHNVVTWGKAGWNSQTGRLLRQRLNDSGIREKVVEGLASGIHGVLDIANQEIARQVEKRLERREPLEVVVPEVRPSPAPSLVIDSGKKRPRDEEVFTLTHSEPPSYSEALQAAAPLVPAPVATAAAAVPVDSHTMADDLPPPYSAIARPVMDPTPVAPVVVAERPVYRPSSSRARGWQGTLANIVGVGLHGVKRRRCFY</sequence>
<comment type="function">
    <text evidence="16">Protease cofactor: Cofactor that activates the viral protease. Binds to viral protease in a 1:1 ratio.</text>
</comment>
<comment type="subunit">
    <molecule>Protease cofactor</molecule>
    <text evidence="16">Heterodimer with the viral protease; disulfide-linked. Interacts with the viral protease.</text>
</comment>
<reference evidence="17 19" key="2">
    <citation type="journal article" date="2012" name="Vet. Microbiol.">
        <title>Genetic characterization of equine adenovirus type 1.</title>
        <authorList>
            <person name="Cavanagh H.M."/>
            <person name="Mahony T.J."/>
            <person name="Vanniasinkam T."/>
        </authorList>
    </citation>
    <scope>NUCLEOTIDE SEQUENCE [LARGE SCALE GENOMIC DNA]</scope>
    <source>
        <strain evidence="17">M1</strain>
    </source>
</reference>
<keyword evidence="5 16" id="KW-1188">Viral release from host cell</keyword>
<keyword evidence="2 16" id="KW-1048">Host nucleus</keyword>
<evidence type="ECO:0000256" key="2">
    <source>
        <dbReference type="ARBA" id="ARBA00022562"/>
    </source>
</evidence>
<keyword evidence="7 16" id="KW-0946">Virion</keyword>
<dbReference type="GO" id="GO:0019028">
    <property type="term" value="C:viral capsid"/>
    <property type="evidence" value="ECO:0007669"/>
    <property type="project" value="UniProtKB-UniRule"/>
</dbReference>
<comment type="similarity">
    <text evidence="16">Belongs to the adenoviridae protein VI family.</text>
</comment>
<comment type="PTM">
    <text evidence="16">Ubiquitinated by Nedd4 following partial capsid disassembly; which might play a role in intracellular virus movement during entry.</text>
</comment>
<keyword evidence="6 16" id="KW-0832">Ubl conjugation</keyword>
<evidence type="ECO:0000256" key="14">
    <source>
        <dbReference type="ARBA" id="ARBA00023200"/>
    </source>
</evidence>
<keyword evidence="8 16" id="KW-0426">Late protein</keyword>
<evidence type="ECO:0000313" key="18">
    <source>
        <dbReference type="EMBL" id="ANG08562.1"/>
    </source>
</evidence>
<evidence type="ECO:0000313" key="19">
    <source>
        <dbReference type="Proteomes" id="UP000134836"/>
    </source>
</evidence>
<feature type="disulfide bond" description="Interchain (with Adenovirus protease)" evidence="16">
    <location>
        <position position="244"/>
    </location>
</feature>
<keyword evidence="19" id="KW-1185">Reference proteome</keyword>
<evidence type="ECO:0000313" key="17">
    <source>
        <dbReference type="EMBL" id="AEP16416.1"/>
    </source>
</evidence>
<comment type="function">
    <text evidence="16">Endosome lysis protein: Structural component of the virion that provides increased stability to the particle shell through its interaction with the core-capsid bridging protein and the hexon-linking protein VIII. Fibers shedding during virus entry into host cell allows the endosome lysis protein to be exposed as a membrane-lytic peptide. Exhibits pH-independent membrane fragmentation activity and probably mediates viral rapid escape from host endosome via organellar membrane lysis. It is not clear if it then remains partially associated with the capsid and involved in the intracellular microtubule-dependent transport of capsid to the nucleus, or if it is lost during endosomal penetration.</text>
</comment>
<feature type="region of interest" description="Involved in endosomal membrane lysis" evidence="16">
    <location>
        <begin position="36"/>
        <end position="53"/>
    </location>
</feature>
<comment type="domain">
    <text evidence="16">N-terminal amphipathic alpha-helix domain is essential for the membrane lytic activity.</text>
</comment>
<accession>G5CZ85</accession>
<evidence type="ECO:0000256" key="9">
    <source>
        <dbReference type="ARBA" id="ARBA00022950"/>
    </source>
</evidence>
<feature type="short sequence motif" description="PPXY motif" evidence="16">
    <location>
        <begin position="150"/>
        <end position="153"/>
    </location>
</feature>
<keyword evidence="1 16" id="KW-0167">Capsid protein</keyword>
<dbReference type="GO" id="GO:0046729">
    <property type="term" value="C:viral procapsid"/>
    <property type="evidence" value="ECO:0007669"/>
    <property type="project" value="UniProtKB-UniRule"/>
</dbReference>
<feature type="region of interest" description="Binds to importin alpha/beta, involved in hexon nuclear import" evidence="16">
    <location>
        <begin position="235"/>
        <end position="245"/>
    </location>
</feature>
<feature type="propeptide" id="PRO_5044511272" evidence="16">
    <location>
        <begin position="1"/>
        <end position="33"/>
    </location>
</feature>
<dbReference type="Pfam" id="PF02993">
    <property type="entry name" value="MCPVI"/>
    <property type="match status" value="1"/>
</dbReference>
<comment type="subcellular location">
    <molecule>Endosome lysis protein</molecule>
    <subcellularLocation>
        <location evidence="16">Virion</location>
    </subcellularLocation>
    <text evidence="16">Associates with the base of each peripentonal hexon on the capsid interior. Present in around 360 copies per virion.</text>
</comment>
<evidence type="ECO:0000256" key="8">
    <source>
        <dbReference type="ARBA" id="ARBA00022921"/>
    </source>
</evidence>
<evidence type="ECO:0000256" key="11">
    <source>
        <dbReference type="ARBA" id="ARBA00023099"/>
    </source>
</evidence>
<dbReference type="GO" id="GO:0039664">
    <property type="term" value="P:lysis of host organelle involved in viral entry into host cell"/>
    <property type="evidence" value="ECO:0007669"/>
    <property type="project" value="UniProtKB-UniRule"/>
</dbReference>
<keyword evidence="10 16" id="KW-1177">Microtubular inwards viral transport</keyword>
<comment type="function">
    <text evidence="16">Pre-protein VI: During virus assembly, promotes hexon trimers nuclear import through nuclear pore complexes via an importin alpha/beta-dependent mechanism. By analogy to herpesviruses capsid assembly, might act as a chaperone to promote the formation of the icosahedral capsid.</text>
</comment>
<keyword evidence="3 16" id="KW-0945">Host-virus interaction</keyword>
<evidence type="ECO:0000256" key="5">
    <source>
        <dbReference type="ARBA" id="ARBA00022612"/>
    </source>
</evidence>
<comment type="induction">
    <text evidence="16">Expressed in the late phase of the viral replicative cycle.</text>
</comment>
<evidence type="ECO:0000256" key="6">
    <source>
        <dbReference type="ARBA" id="ARBA00022843"/>
    </source>
</evidence>
<organism evidence="17 19">
    <name type="scientific">Equine adenovirus A serotype 1</name>
    <name type="common">EAdV-1</name>
    <name type="synonym">Equine adenovirus 1</name>
    <dbReference type="NCBI Taxonomy" id="46916"/>
    <lineage>
        <taxon>Viruses</taxon>
        <taxon>Varidnaviria</taxon>
        <taxon>Bamfordvirae</taxon>
        <taxon>Preplasmiviricota</taxon>
        <taxon>Polisuviricotina</taxon>
        <taxon>Pharingeaviricetes</taxon>
        <taxon>Rowavirales</taxon>
        <taxon>Adenoviridae</taxon>
        <taxon>Mastadenovirus</taxon>
        <taxon>Mastadenovirus equi</taxon>
        <taxon>Equine mastadenovirus A</taxon>
    </lineage>
</organism>
<evidence type="ECO:0000256" key="12">
    <source>
        <dbReference type="ARBA" id="ARBA00023120"/>
    </source>
</evidence>
<evidence type="ECO:0000313" key="20">
    <source>
        <dbReference type="Proteomes" id="UP000138550"/>
    </source>
</evidence>
<dbReference type="EMBL" id="JN418926">
    <property type="protein sequence ID" value="AEP16416.1"/>
    <property type="molecule type" value="Genomic_DNA"/>
</dbReference>
<evidence type="ECO:0000256" key="3">
    <source>
        <dbReference type="ARBA" id="ARBA00022581"/>
    </source>
</evidence>
<protein>
    <recommendedName>
        <fullName evidence="16">Pre-protein VI</fullName>
        <shortName evidence="16">pVI</shortName>
    </recommendedName>
    <component>
        <recommendedName>
            <fullName evidence="16">Endosome lysis protein</fullName>
        </recommendedName>
    </component>
    <component>
        <recommendedName>
            <fullName evidence="16">Protease cofactor</fullName>
        </recommendedName>
        <alternativeName>
            <fullName evidence="16">pVI-C</fullName>
        </alternativeName>
    </component>
</protein>
<dbReference type="GO" id="GO:0043657">
    <property type="term" value="C:host cell"/>
    <property type="evidence" value="ECO:0007669"/>
    <property type="project" value="GOC"/>
</dbReference>
<dbReference type="Proteomes" id="UP000134836">
    <property type="component" value="Segment"/>
</dbReference>
<feature type="region of interest" description="Amphipathic alpha-helix essential for membrane lytic activity" evidence="16">
    <location>
        <begin position="34"/>
        <end position="54"/>
    </location>
</feature>
<comment type="subunit">
    <molecule>Pre-protein VI</molecule>
    <text evidence="16">Interacts with hexon protein; this interaction allows nuclear import of hexon trimers and possibly pre-capsid assembly. Interacts (via C-terminal NLS) with importin alpha/beta.</text>
</comment>
<feature type="site" description="Cleavage; by viral protease" evidence="16">
    <location>
        <begin position="234"/>
        <end position="235"/>
    </location>
</feature>
<evidence type="ECO:0000256" key="4">
    <source>
        <dbReference type="ARBA" id="ARBA00022595"/>
    </source>
</evidence>
<keyword evidence="12 16" id="KW-1176">Cytoplasmic inwards viral transport</keyword>
<evidence type="ECO:0000256" key="10">
    <source>
        <dbReference type="ARBA" id="ARBA00022952"/>
    </source>
</evidence>
<feature type="short sequence motif" description="Nuclear localization signal" evidence="16">
    <location>
        <begin position="135"/>
        <end position="139"/>
    </location>
</feature>
<dbReference type="GeneID" id="28544337"/>
<dbReference type="InterPro" id="IPR004243">
    <property type="entry name" value="McpVI"/>
</dbReference>
<dbReference type="GO" id="GO:0075521">
    <property type="term" value="P:microtubule-dependent intracellular transport of viral material towards nucleus"/>
    <property type="evidence" value="ECO:0007669"/>
    <property type="project" value="UniProtKB-UniRule"/>
</dbReference>
<comment type="domain">
    <text evidence="16">Late-budding domains (L domains) are short sequence motifs essential for viral particle release. They can occur individually or in close proximity within structural proteins. They interacts with sorting cellular proteins of the multivesicular body (MVB) pathway. Most of these proteins are class E vacuolar protein sorting factors belonging to ESCRT-I, ESCRT-II or ESCRT-III complexes. Minor capsid protein 6 contains one L domain: a PPXY motif which binds to the WW domains of HECT (homologous to E6-AP C-terminus) E3 ubiquitin ligases, like NEDD4. In adenoviruses, this motif seems to play a role in microtubule-dependent intracellular trafficking toward the nucleus during virus entry into host cell and in suppression of DAXX-mediated repression of the immediate early E1A promoter.</text>
</comment>
<dbReference type="EMBL" id="KU133477">
    <property type="protein sequence ID" value="ANG08562.1"/>
    <property type="molecule type" value="Genomic_DNA"/>
</dbReference>
<keyword evidence="13 16" id="KW-1015">Disulfide bond</keyword>
<keyword evidence="15 16" id="KW-1160">Virus entry into host cell</keyword>
<reference evidence="17" key="1">
    <citation type="submission" date="2011-08" db="EMBL/GenBank/DDBJ databases">
        <authorList>
            <person name="Cavanagh H.M.A."/>
            <person name="Mahony T.J."/>
            <person name="Vanniasinkam T."/>
        </authorList>
    </citation>
    <scope>NUCLEOTIDE SEQUENCE</scope>
    <source>
        <strain evidence="17">M1</strain>
    </source>
</reference>
<keyword evidence="9 16" id="KW-0118">Viral capsid assembly</keyword>
<organismHost>
    <name type="scientific">Equus caballus</name>
    <name type="common">Horse</name>
    <dbReference type="NCBI Taxonomy" id="9796"/>
</organismHost>
<dbReference type="GO" id="GO:0030430">
    <property type="term" value="C:host cell cytoplasm"/>
    <property type="evidence" value="ECO:0007669"/>
    <property type="project" value="UniProtKB-SubCell"/>
</dbReference>
<keyword evidence="4 16" id="KW-1162">Viral penetration into host cytoplasm</keyword>
<comment type="subunit">
    <molecule>Endosome lysis protein</molecule>
    <text evidence="16">Interacts (via PPxY motif) with host NEDD4 ubiquitine ligase; this interaction might play a role in virus intracellular transport during entry. Part of a complex composed of the core-capsid bridging protein, the endosome lysis protein VI and the hexon-linking protein VIII; these interactions bridge the virus core to the capsid. Interacts with peripentonal hexons; this interaction stabilizes the capsid by gluing two peripentonal hexons together and joining them with an adjacent group-of-nine hexon.</text>
</comment>
<evidence type="ECO:0000256" key="15">
    <source>
        <dbReference type="ARBA" id="ARBA00023296"/>
    </source>
</evidence>